<organism evidence="2 3">
    <name type="scientific">Microvirga brassicacearum</name>
    <dbReference type="NCBI Taxonomy" id="2580413"/>
    <lineage>
        <taxon>Bacteria</taxon>
        <taxon>Pseudomonadati</taxon>
        <taxon>Pseudomonadota</taxon>
        <taxon>Alphaproteobacteria</taxon>
        <taxon>Hyphomicrobiales</taxon>
        <taxon>Methylobacteriaceae</taxon>
        <taxon>Microvirga</taxon>
    </lineage>
</organism>
<keyword evidence="3" id="KW-1185">Reference proteome</keyword>
<gene>
    <name evidence="2" type="ORF">FEZ63_02920</name>
</gene>
<feature type="compositionally biased region" description="Basic and acidic residues" evidence="1">
    <location>
        <begin position="257"/>
        <end position="267"/>
    </location>
</feature>
<protein>
    <submittedName>
        <fullName evidence="2">Late control protein</fullName>
    </submittedName>
</protein>
<dbReference type="EMBL" id="VCMV01000003">
    <property type="protein sequence ID" value="KAB0269077.1"/>
    <property type="molecule type" value="Genomic_DNA"/>
</dbReference>
<feature type="region of interest" description="Disordered" evidence="1">
    <location>
        <begin position="257"/>
        <end position="288"/>
    </location>
</feature>
<proteinExistence type="predicted"/>
<dbReference type="SUPFAM" id="SSF69279">
    <property type="entry name" value="Phage tail proteins"/>
    <property type="match status" value="1"/>
</dbReference>
<accession>A0A5N3PH75</accession>
<comment type="caution">
    <text evidence="2">The sequence shown here is derived from an EMBL/GenBank/DDBJ whole genome shotgun (WGS) entry which is preliminary data.</text>
</comment>
<feature type="compositionally biased region" description="Polar residues" evidence="1">
    <location>
        <begin position="345"/>
        <end position="367"/>
    </location>
</feature>
<dbReference type="AlphaFoldDB" id="A0A5N3PH75"/>
<name>A0A5N3PH75_9HYPH</name>
<evidence type="ECO:0000313" key="2">
    <source>
        <dbReference type="EMBL" id="KAB0269077.1"/>
    </source>
</evidence>
<feature type="region of interest" description="Disordered" evidence="1">
    <location>
        <begin position="326"/>
        <end position="367"/>
    </location>
</feature>
<dbReference type="OrthoDB" id="7833734at2"/>
<reference evidence="2 3" key="1">
    <citation type="journal article" date="2019" name="Microorganisms">
        <title>Genome Insights into the Novel Species Microvirga brassicacearum, a Rapeseed Endophyte with Biotechnological Potential.</title>
        <authorList>
            <person name="Jimenez-Gomez A."/>
            <person name="Saati-Santamaria Z."/>
            <person name="Igual J.M."/>
            <person name="Rivas R."/>
            <person name="Mateos P.F."/>
            <person name="Garcia-Fraile P."/>
        </authorList>
    </citation>
    <scope>NUCLEOTIDE SEQUENCE [LARGE SCALE GENOMIC DNA]</scope>
    <source>
        <strain evidence="2 3">CDVBN77</strain>
    </source>
</reference>
<evidence type="ECO:0000256" key="1">
    <source>
        <dbReference type="SAM" id="MobiDB-lite"/>
    </source>
</evidence>
<dbReference type="RefSeq" id="WP_150942134.1">
    <property type="nucleotide sequence ID" value="NZ_VCMV01000003.1"/>
</dbReference>
<sequence>MPFREPAYRVDINGTDYTDRFKPLVKNIEVTDKDGLTSDTCSITLADVDGQIAMPKGGDKMQVHLGHVGQGIGLVFSGTIDEVRSTGTRGGGRELRISAKGVDAAGKAKEPQQKHKDDATFGDVAKEWAKEAGLEAVISENLASIKDDYWAMQGESFIAWGQRVAREIGATFKIQDGKAMFVETNGGKSASGKDLPTINATWGDNLLQWDVSPVLLRPRHKTVRVEFYDSKRAKIRTKDVEVDSDGTSAEFQTRIQAPDEKNAERRAQAGKKRVERNSGEGSVTILGTADAKPEGNCIISGARPGVDGTYRIEGVKHTLSKRSGYTVQLDLKQPQNDAGKDSRTKTGSARSNSSNVEAGSVPSSNIG</sequence>
<dbReference type="Proteomes" id="UP000325684">
    <property type="component" value="Unassembled WGS sequence"/>
</dbReference>
<evidence type="ECO:0000313" key="3">
    <source>
        <dbReference type="Proteomes" id="UP000325684"/>
    </source>
</evidence>